<dbReference type="InterPro" id="IPR019046">
    <property type="entry name" value="Restrct_endonuc_II_NgoPII"/>
</dbReference>
<keyword evidence="1" id="KW-0378">Hydrolase</keyword>
<accession>A0AB36DPY0</accession>
<dbReference type="GO" id="GO:0009036">
    <property type="term" value="F:type II site-specific deoxyribonuclease activity"/>
    <property type="evidence" value="ECO:0007669"/>
    <property type="project" value="UniProtKB-EC"/>
</dbReference>
<reference evidence="1 2" key="1">
    <citation type="journal article" date="2016" name="Genome Biol. Evol.">
        <title>Comparative Genomic Analyses of the Moraxella catarrhalis Serosensitive and Seroresistant Lineages Demonstrate Their Independent Evolution.</title>
        <authorList>
            <person name="Earl J.P."/>
            <person name="de Vries S.P."/>
            <person name="Ahmed A."/>
            <person name="Powell E."/>
            <person name="Schultz M.P."/>
            <person name="Hermans P.W."/>
            <person name="Hill D.J."/>
            <person name="Zhou Z."/>
            <person name="Constantinidou C.I."/>
            <person name="Hu F.Z."/>
            <person name="Bootsma H.J."/>
            <person name="Ehrlich G.D."/>
        </authorList>
    </citation>
    <scope>NUCLEOTIDE SEQUENCE [LARGE SCALE GENOMIC DNA]</scope>
    <source>
        <strain evidence="1 2">F23</strain>
    </source>
</reference>
<dbReference type="AlphaFoldDB" id="A0AB36DPY0"/>
<protein>
    <submittedName>
        <fullName evidence="1">Type II site-specific deoxyribonuclease</fullName>
        <ecNumber evidence="1">3.1.21.4</ecNumber>
    </submittedName>
</protein>
<evidence type="ECO:0000313" key="1">
    <source>
        <dbReference type="EMBL" id="OAV26572.1"/>
    </source>
</evidence>
<dbReference type="GO" id="GO:0009307">
    <property type="term" value="P:DNA restriction-modification system"/>
    <property type="evidence" value="ECO:0007669"/>
    <property type="project" value="InterPro"/>
</dbReference>
<dbReference type="Proteomes" id="UP000078295">
    <property type="component" value="Unassembled WGS sequence"/>
</dbReference>
<proteinExistence type="predicted"/>
<sequence>MNIINAIFNIVTDFSRELTRDLHGLNRANQMGGALEEWVKDIFANTIHIDDEQERLIRLSWVFSYLGNQNNPPDIILRNGDAIEVKKVTNKDATLALNSSYPKNKLFAHSPLITQSCRQCEENWTQKDILYIVGVVPKNQTLHSLFMVYGEDYCANPNTYERIRQAISTGIQTIPDIEFTSTNELAKVKKVDPLGITDLRVRGMWSIASPFKVFDYIYKRDLTKSFNFACIINQEKYQSFNNTILIENLIGRIDGFNIQDVYIKNPNNPAQLKSAKLISFSV</sequence>
<dbReference type="EMBL" id="LXHQ01000021">
    <property type="protein sequence ID" value="OAV26572.1"/>
    <property type="molecule type" value="Genomic_DNA"/>
</dbReference>
<dbReference type="GO" id="GO:0003677">
    <property type="term" value="F:DNA binding"/>
    <property type="evidence" value="ECO:0007669"/>
    <property type="project" value="InterPro"/>
</dbReference>
<dbReference type="RefSeq" id="WP_064602762.1">
    <property type="nucleotide sequence ID" value="NZ_LXHQ01000021.1"/>
</dbReference>
<gene>
    <name evidence="1" type="ORF">AO370_0643</name>
</gene>
<name>A0AB36DPY0_MORCA</name>
<evidence type="ECO:0000313" key="2">
    <source>
        <dbReference type="Proteomes" id="UP000078295"/>
    </source>
</evidence>
<dbReference type="EC" id="3.1.21.4" evidence="1"/>
<organism evidence="1 2">
    <name type="scientific">Moraxella catarrhalis</name>
    <name type="common">Branhamella catarrhalis</name>
    <dbReference type="NCBI Taxonomy" id="480"/>
    <lineage>
        <taxon>Bacteria</taxon>
        <taxon>Pseudomonadati</taxon>
        <taxon>Pseudomonadota</taxon>
        <taxon>Gammaproteobacteria</taxon>
        <taxon>Moraxellales</taxon>
        <taxon>Moraxellaceae</taxon>
        <taxon>Moraxella</taxon>
    </lineage>
</organism>
<dbReference type="Pfam" id="PF09521">
    <property type="entry name" value="RE_NgoPII"/>
    <property type="match status" value="1"/>
</dbReference>
<comment type="caution">
    <text evidence="1">The sequence shown here is derived from an EMBL/GenBank/DDBJ whole genome shotgun (WGS) entry which is preliminary data.</text>
</comment>